<gene>
    <name evidence="2" type="ORF">OG477_43390</name>
</gene>
<name>A0AAU1IFD8_9ACTN</name>
<protein>
    <submittedName>
        <fullName evidence="2">Uncharacterized protein</fullName>
    </submittedName>
</protein>
<accession>A0AAU1IFD8</accession>
<proteinExistence type="predicted"/>
<reference evidence="2" key="1">
    <citation type="submission" date="2022-10" db="EMBL/GenBank/DDBJ databases">
        <title>The complete genomes of actinobacterial strains from the NBC collection.</title>
        <authorList>
            <person name="Joergensen T.S."/>
            <person name="Alvarez Arevalo M."/>
            <person name="Sterndorff E.B."/>
            <person name="Faurdal D."/>
            <person name="Vuksanovic O."/>
            <person name="Mourched A.-S."/>
            <person name="Charusanti P."/>
            <person name="Shaw S."/>
            <person name="Blin K."/>
            <person name="Weber T."/>
        </authorList>
    </citation>
    <scope>NUCLEOTIDE SEQUENCE</scope>
    <source>
        <strain evidence="2">NBC 00180</strain>
    </source>
</reference>
<dbReference type="EMBL" id="CP108140">
    <property type="protein sequence ID" value="WTP92465.1"/>
    <property type="molecule type" value="Genomic_DNA"/>
</dbReference>
<dbReference type="AlphaFoldDB" id="A0AAU1IFD8"/>
<organism evidence="2">
    <name type="scientific">Streptomyces sp. NBC_00180</name>
    <dbReference type="NCBI Taxonomy" id="2903632"/>
    <lineage>
        <taxon>Bacteria</taxon>
        <taxon>Bacillati</taxon>
        <taxon>Actinomycetota</taxon>
        <taxon>Actinomycetes</taxon>
        <taxon>Kitasatosporales</taxon>
        <taxon>Streptomycetaceae</taxon>
        <taxon>Streptomyces</taxon>
    </lineage>
</organism>
<evidence type="ECO:0000313" key="2">
    <source>
        <dbReference type="EMBL" id="WTP92465.1"/>
    </source>
</evidence>
<feature type="region of interest" description="Disordered" evidence="1">
    <location>
        <begin position="59"/>
        <end position="149"/>
    </location>
</feature>
<sequence length="149" mass="16524">MANEQALSLEAMVDACLAQRLHLYTALAEISGTAHVQQIDVANYIITLARHRLNRTYTDPDTAYHDLRQPLFPSPPQPAYTCVPDPQTQQHYPRTTPQTHPPAQHPQTHPRNQPAPHPAAQSSSGQSRPGKRKQPAPELDFTACRLAAL</sequence>
<evidence type="ECO:0000256" key="1">
    <source>
        <dbReference type="SAM" id="MobiDB-lite"/>
    </source>
</evidence>